<dbReference type="InterPro" id="IPR001296">
    <property type="entry name" value="Glyco_trans_1"/>
</dbReference>
<dbReference type="HAMAP" id="MF_00484">
    <property type="entry name" value="Glycogen_synth"/>
    <property type="match status" value="1"/>
</dbReference>
<evidence type="ECO:0000256" key="6">
    <source>
        <dbReference type="ARBA" id="ARBA00022679"/>
    </source>
</evidence>
<evidence type="ECO:0000256" key="2">
    <source>
        <dbReference type="ARBA" id="ARBA00002764"/>
    </source>
</evidence>
<evidence type="ECO:0000259" key="10">
    <source>
        <dbReference type="Pfam" id="PF08323"/>
    </source>
</evidence>
<protein>
    <recommendedName>
        <fullName evidence="8">Glycogen synthase</fullName>
        <ecNumber evidence="8">2.4.1.21</ecNumber>
    </recommendedName>
    <alternativeName>
        <fullName evidence="8">Starch [bacterial glycogen] synthase</fullName>
    </alternativeName>
</protein>
<evidence type="ECO:0000256" key="7">
    <source>
        <dbReference type="ARBA" id="ARBA00023056"/>
    </source>
</evidence>
<keyword evidence="5 8" id="KW-0328">Glycosyltransferase</keyword>
<sequence>MKKLKILMAASECVPFAKEGGLADVVGVLPKYLARLGHDVRVVMPRYYRIDPVKYGLQRLPGVLVVPMGVIGNQYCAVHEGRLPGSEVPVYFLEHQGYYGRSGLYEEDNVGYMDNDNRFAFLSRAAMELPKMIGFAPDLLHAHDWHTAAVPVFLNTLYRDDPLMAGTASLLTVHNMQHQGNFYEGLMDVLGIGWEHFTFLGLEMNGETNLLKGGIYHATILNTVSEGYAREMQTPEYGWGLDGVVRERAADLYGILNGVDYSEWSPETDPLIPAGYSAADLAGKKFCKEELQRQLGLPVRDDVPVFGLVSRLVKQKGIDLLAEAIPRILALDVQVVMLGAGEPWAHFYFGDIMRAYPDRFSCRIGYDNQLAHRIEAGADFFLMPSRFEPCGLNQMYSLRYGTLPIVRATGGLDDSVENFSETALTGTGFKFWAADAGALFDTVGWAVHTWYHRRDAMDLLIRNAMAQRFTWEDAAAKYEELYLRALRKRRGGG</sequence>
<comment type="catalytic activity">
    <reaction evidence="1 8">
        <text>[(1-&gt;4)-alpha-D-glucosyl](n) + ADP-alpha-D-glucose = [(1-&gt;4)-alpha-D-glucosyl](n+1) + ADP + H(+)</text>
        <dbReference type="Rhea" id="RHEA:18189"/>
        <dbReference type="Rhea" id="RHEA-COMP:9584"/>
        <dbReference type="Rhea" id="RHEA-COMP:9587"/>
        <dbReference type="ChEBI" id="CHEBI:15378"/>
        <dbReference type="ChEBI" id="CHEBI:15444"/>
        <dbReference type="ChEBI" id="CHEBI:57498"/>
        <dbReference type="ChEBI" id="CHEBI:456216"/>
        <dbReference type="EC" id="2.4.1.21"/>
    </reaction>
</comment>
<dbReference type="PANTHER" id="PTHR45825">
    <property type="entry name" value="GRANULE-BOUND STARCH SYNTHASE 1, CHLOROPLASTIC/AMYLOPLASTIC"/>
    <property type="match status" value="1"/>
</dbReference>
<feature type="domain" description="Starch synthase catalytic" evidence="10">
    <location>
        <begin position="5"/>
        <end position="247"/>
    </location>
</feature>
<dbReference type="InterPro" id="IPR011835">
    <property type="entry name" value="GS/SS"/>
</dbReference>
<dbReference type="PANTHER" id="PTHR45825:SF11">
    <property type="entry name" value="ALPHA AMYLASE DOMAIN-CONTAINING PROTEIN"/>
    <property type="match status" value="1"/>
</dbReference>
<keyword evidence="12" id="KW-1185">Reference proteome</keyword>
<feature type="domain" description="Glycosyl transferase family 1" evidence="9">
    <location>
        <begin position="300"/>
        <end position="436"/>
    </location>
</feature>
<comment type="function">
    <text evidence="2 8">Synthesizes alpha-1,4-glucan chains using ADP-glucose.</text>
</comment>
<dbReference type="CDD" id="cd03791">
    <property type="entry name" value="GT5_Glycogen_synthase_DULL1-like"/>
    <property type="match status" value="1"/>
</dbReference>
<proteinExistence type="inferred from homology"/>
<keyword evidence="6 8" id="KW-0808">Transferase</keyword>
<dbReference type="SUPFAM" id="SSF53756">
    <property type="entry name" value="UDP-Glycosyltransferase/glycogen phosphorylase"/>
    <property type="match status" value="1"/>
</dbReference>
<evidence type="ECO:0000313" key="12">
    <source>
        <dbReference type="Proteomes" id="UP001317705"/>
    </source>
</evidence>
<evidence type="ECO:0000256" key="3">
    <source>
        <dbReference type="ARBA" id="ARBA00004964"/>
    </source>
</evidence>
<feature type="binding site" evidence="8">
    <location>
        <position position="18"/>
    </location>
    <ligand>
        <name>ADP-alpha-D-glucose</name>
        <dbReference type="ChEBI" id="CHEBI:57498"/>
    </ligand>
</feature>
<evidence type="ECO:0000256" key="8">
    <source>
        <dbReference type="HAMAP-Rule" id="MF_00484"/>
    </source>
</evidence>
<dbReference type="Pfam" id="PF08323">
    <property type="entry name" value="Glyco_transf_5"/>
    <property type="match status" value="1"/>
</dbReference>
<dbReference type="NCBIfam" id="NF001899">
    <property type="entry name" value="PRK00654.1-2"/>
    <property type="match status" value="1"/>
</dbReference>
<dbReference type="EC" id="2.4.1.21" evidence="8"/>
<dbReference type="NCBIfam" id="TIGR02095">
    <property type="entry name" value="glgA"/>
    <property type="match status" value="1"/>
</dbReference>
<dbReference type="EMBL" id="AP027151">
    <property type="protein sequence ID" value="BDV42054.1"/>
    <property type="molecule type" value="Genomic_DNA"/>
</dbReference>
<evidence type="ECO:0000256" key="4">
    <source>
        <dbReference type="ARBA" id="ARBA00010281"/>
    </source>
</evidence>
<comment type="pathway">
    <text evidence="3 8">Glycan biosynthesis; glycogen biosynthesis.</text>
</comment>
<gene>
    <name evidence="11" type="primary">glgA1</name>
    <name evidence="8" type="synonym">glgA</name>
    <name evidence="11" type="ORF">GURASL_09770</name>
</gene>
<name>A0ABM8EI19_9BACT</name>
<dbReference type="Proteomes" id="UP001317705">
    <property type="component" value="Chromosome"/>
</dbReference>
<evidence type="ECO:0000313" key="11">
    <source>
        <dbReference type="EMBL" id="BDV42054.1"/>
    </source>
</evidence>
<keyword evidence="7 8" id="KW-0320">Glycogen biosynthesis</keyword>
<dbReference type="InterPro" id="IPR013534">
    <property type="entry name" value="Starch_synth_cat_dom"/>
</dbReference>
<dbReference type="Gene3D" id="3.40.50.2000">
    <property type="entry name" value="Glycogen Phosphorylase B"/>
    <property type="match status" value="2"/>
</dbReference>
<comment type="similarity">
    <text evidence="4 8">Belongs to the glycosyltransferase 1 family. Bacterial/plant glycogen synthase subfamily.</text>
</comment>
<evidence type="ECO:0000256" key="1">
    <source>
        <dbReference type="ARBA" id="ARBA00001478"/>
    </source>
</evidence>
<reference evidence="11 12" key="1">
    <citation type="submission" date="2022-12" db="EMBL/GenBank/DDBJ databases">
        <title>Polyphasic characterization of Geotalea uranireducens NIT-SL11 newly isolated from a complex of sewage sludge and microbially reduced graphene oxide.</title>
        <authorList>
            <person name="Xie L."/>
            <person name="Yoshida N."/>
            <person name="Meng L."/>
        </authorList>
    </citation>
    <scope>NUCLEOTIDE SEQUENCE [LARGE SCALE GENOMIC DNA]</scope>
    <source>
        <strain evidence="11 12">NIT-SL11</strain>
    </source>
</reference>
<evidence type="ECO:0000259" key="9">
    <source>
        <dbReference type="Pfam" id="PF00534"/>
    </source>
</evidence>
<organism evidence="11 12">
    <name type="scientific">Geotalea uraniireducens</name>
    <dbReference type="NCBI Taxonomy" id="351604"/>
    <lineage>
        <taxon>Bacteria</taxon>
        <taxon>Pseudomonadati</taxon>
        <taxon>Thermodesulfobacteriota</taxon>
        <taxon>Desulfuromonadia</taxon>
        <taxon>Geobacterales</taxon>
        <taxon>Geobacteraceae</taxon>
        <taxon>Geotalea</taxon>
    </lineage>
</organism>
<accession>A0ABM8EI19</accession>
<evidence type="ECO:0000256" key="5">
    <source>
        <dbReference type="ARBA" id="ARBA00022676"/>
    </source>
</evidence>
<dbReference type="Pfam" id="PF00534">
    <property type="entry name" value="Glycos_transf_1"/>
    <property type="match status" value="1"/>
</dbReference>
<dbReference type="RefSeq" id="WP_282002269.1">
    <property type="nucleotide sequence ID" value="NZ_AP027151.1"/>
</dbReference>